<feature type="chain" id="PRO_5016386266" description="Surface lipoprotein assembly modifier C-terminal domain-containing protein" evidence="1">
    <location>
        <begin position="26"/>
        <end position="414"/>
    </location>
</feature>
<sequence length="414" mass="45980">MSSLARLAGGALLLLGLAFVWPAQAQEPQAEPTAEQLRTEAEFREGLQAVAGGDYAAAIAIFDAILARDASLVRVRLELARALFLAGDQDERARFQFERVLSADLPQAVQDNVEKFLNAIRKRRRWTLSAELAIVPDSNINGGPDSREVNLVWFPGRPFELSDSATRKSGVGLYSAVNGSYRFDLADHWRLQTSGGLSQRTFTDSEFDDTVLSVTTGPRYLLERGEIGIGLTAYHCWYGLDPYNRFVGLQIDGNYLLSRSVRAEAAFRIGDDRSALDFGRDGLSTDGSVTLRYAVLPELLLYTAASAQREDFDNAFYANVGAGLTAGIYGDLPWGFSAGGSIRVARTWYDGYQPAFATTREDESRQYTAFILNRRINVWRVTPSLRYTHIDNDSNIPIYSYGRDLFQIGVTKEF</sequence>
<dbReference type="RefSeq" id="WP_109901560.1">
    <property type="nucleotide sequence ID" value="NZ_QGLE01000001.1"/>
</dbReference>
<evidence type="ECO:0000259" key="2">
    <source>
        <dbReference type="Pfam" id="PF04575"/>
    </source>
</evidence>
<protein>
    <recommendedName>
        <fullName evidence="2">Surface lipoprotein assembly modifier C-terminal domain-containing protein</fullName>
    </recommendedName>
</protein>
<feature type="signal peptide" evidence="1">
    <location>
        <begin position="1"/>
        <end position="25"/>
    </location>
</feature>
<keyword evidence="4" id="KW-1185">Reference proteome</keyword>
<evidence type="ECO:0000256" key="1">
    <source>
        <dbReference type="SAM" id="SignalP"/>
    </source>
</evidence>
<feature type="domain" description="Surface lipoprotein assembly modifier C-terminal" evidence="2">
    <location>
        <begin position="126"/>
        <end position="414"/>
    </location>
</feature>
<dbReference type="SUPFAM" id="SSF48452">
    <property type="entry name" value="TPR-like"/>
    <property type="match status" value="1"/>
</dbReference>
<reference evidence="3 4" key="1">
    <citation type="submission" date="2018-05" db="EMBL/GenBank/DDBJ databases">
        <title>Zavarzinia sp. HR-AS.</title>
        <authorList>
            <person name="Lee Y."/>
            <person name="Jeon C.O."/>
        </authorList>
    </citation>
    <scope>NUCLEOTIDE SEQUENCE [LARGE SCALE GENOMIC DNA]</scope>
    <source>
        <strain evidence="3 4">HR-AS</strain>
    </source>
</reference>
<keyword evidence="1" id="KW-0732">Signal</keyword>
<evidence type="ECO:0000313" key="4">
    <source>
        <dbReference type="Proteomes" id="UP000245461"/>
    </source>
</evidence>
<proteinExistence type="predicted"/>
<dbReference type="OrthoDB" id="6116449at2"/>
<dbReference type="AlphaFoldDB" id="A0A317EEP2"/>
<name>A0A317EEP2_9PROT</name>
<accession>A0A317EEP2</accession>
<evidence type="ECO:0000313" key="3">
    <source>
        <dbReference type="EMBL" id="PWR25508.1"/>
    </source>
</evidence>
<dbReference type="Proteomes" id="UP000245461">
    <property type="component" value="Unassembled WGS sequence"/>
</dbReference>
<dbReference type="EMBL" id="QGLE01000001">
    <property type="protein sequence ID" value="PWR25508.1"/>
    <property type="molecule type" value="Genomic_DNA"/>
</dbReference>
<dbReference type="InterPro" id="IPR011990">
    <property type="entry name" value="TPR-like_helical_dom_sf"/>
</dbReference>
<dbReference type="InterPro" id="IPR007655">
    <property type="entry name" value="Slam_C"/>
</dbReference>
<organism evidence="3 4">
    <name type="scientific">Zavarzinia aquatilis</name>
    <dbReference type="NCBI Taxonomy" id="2211142"/>
    <lineage>
        <taxon>Bacteria</taxon>
        <taxon>Pseudomonadati</taxon>
        <taxon>Pseudomonadota</taxon>
        <taxon>Alphaproteobacteria</taxon>
        <taxon>Rhodospirillales</taxon>
        <taxon>Zavarziniaceae</taxon>
        <taxon>Zavarzinia</taxon>
    </lineage>
</organism>
<gene>
    <name evidence="3" type="ORF">DKG74_00595</name>
</gene>
<comment type="caution">
    <text evidence="3">The sequence shown here is derived from an EMBL/GenBank/DDBJ whole genome shotgun (WGS) entry which is preliminary data.</text>
</comment>
<dbReference type="Pfam" id="PF04575">
    <property type="entry name" value="SlipAM"/>
    <property type="match status" value="1"/>
</dbReference>